<proteinExistence type="predicted"/>
<dbReference type="AlphaFoldDB" id="A0A2P5F9I0"/>
<feature type="region of interest" description="Disordered" evidence="1">
    <location>
        <begin position="1"/>
        <end position="45"/>
    </location>
</feature>
<protein>
    <submittedName>
        <fullName evidence="2">Uncharacterized protein</fullName>
    </submittedName>
</protein>
<feature type="compositionally biased region" description="Pro residues" evidence="1">
    <location>
        <begin position="33"/>
        <end position="42"/>
    </location>
</feature>
<gene>
    <name evidence="2" type="ORF">TorRG33x02_097020</name>
</gene>
<feature type="compositionally biased region" description="Low complexity" evidence="1">
    <location>
        <begin position="16"/>
        <end position="32"/>
    </location>
</feature>
<evidence type="ECO:0000256" key="1">
    <source>
        <dbReference type="SAM" id="MobiDB-lite"/>
    </source>
</evidence>
<comment type="caution">
    <text evidence="2">The sequence shown here is derived from an EMBL/GenBank/DDBJ whole genome shotgun (WGS) entry which is preliminary data.</text>
</comment>
<dbReference type="Proteomes" id="UP000237000">
    <property type="component" value="Unassembled WGS sequence"/>
</dbReference>
<evidence type="ECO:0000313" key="3">
    <source>
        <dbReference type="Proteomes" id="UP000237000"/>
    </source>
</evidence>
<sequence>MAPGSNLDLSGSYSRTSPSSSSSSLDIILDSLPSPPPTPISPPVDQVSVDNLQAQVNALNDQLTEIQLRSRAELHYYVQRIQELEIHAMHAFEHVSEI</sequence>
<name>A0A2P5F9I0_TREOI</name>
<reference evidence="3" key="1">
    <citation type="submission" date="2016-06" db="EMBL/GenBank/DDBJ databases">
        <title>Parallel loss of symbiosis genes in relatives of nitrogen-fixing non-legume Parasponia.</title>
        <authorList>
            <person name="Van Velzen R."/>
            <person name="Holmer R."/>
            <person name="Bu F."/>
            <person name="Rutten L."/>
            <person name="Van Zeijl A."/>
            <person name="Liu W."/>
            <person name="Santuari L."/>
            <person name="Cao Q."/>
            <person name="Sharma T."/>
            <person name="Shen D."/>
            <person name="Roswanjaya Y."/>
            <person name="Wardhani T."/>
            <person name="Kalhor M.S."/>
            <person name="Jansen J."/>
            <person name="Van den Hoogen J."/>
            <person name="Gungor B."/>
            <person name="Hartog M."/>
            <person name="Hontelez J."/>
            <person name="Verver J."/>
            <person name="Yang W.-C."/>
            <person name="Schijlen E."/>
            <person name="Repin R."/>
            <person name="Schilthuizen M."/>
            <person name="Schranz E."/>
            <person name="Heidstra R."/>
            <person name="Miyata K."/>
            <person name="Fedorova E."/>
            <person name="Kohlen W."/>
            <person name="Bisseling T."/>
            <person name="Smit S."/>
            <person name="Geurts R."/>
        </authorList>
    </citation>
    <scope>NUCLEOTIDE SEQUENCE [LARGE SCALE GENOMIC DNA]</scope>
    <source>
        <strain evidence="3">cv. RG33-2</strain>
    </source>
</reference>
<dbReference type="EMBL" id="JXTC01000051">
    <property type="protein sequence ID" value="PON94455.1"/>
    <property type="molecule type" value="Genomic_DNA"/>
</dbReference>
<evidence type="ECO:0000313" key="2">
    <source>
        <dbReference type="EMBL" id="PON94455.1"/>
    </source>
</evidence>
<dbReference type="OrthoDB" id="10529819at2759"/>
<dbReference type="InParanoid" id="A0A2P5F9I0"/>
<accession>A0A2P5F9I0</accession>
<organism evidence="2 3">
    <name type="scientific">Trema orientale</name>
    <name type="common">Charcoal tree</name>
    <name type="synonym">Celtis orientalis</name>
    <dbReference type="NCBI Taxonomy" id="63057"/>
    <lineage>
        <taxon>Eukaryota</taxon>
        <taxon>Viridiplantae</taxon>
        <taxon>Streptophyta</taxon>
        <taxon>Embryophyta</taxon>
        <taxon>Tracheophyta</taxon>
        <taxon>Spermatophyta</taxon>
        <taxon>Magnoliopsida</taxon>
        <taxon>eudicotyledons</taxon>
        <taxon>Gunneridae</taxon>
        <taxon>Pentapetalae</taxon>
        <taxon>rosids</taxon>
        <taxon>fabids</taxon>
        <taxon>Rosales</taxon>
        <taxon>Cannabaceae</taxon>
        <taxon>Trema</taxon>
    </lineage>
</organism>
<keyword evidence="3" id="KW-1185">Reference proteome</keyword>